<keyword evidence="1" id="KW-1133">Transmembrane helix</keyword>
<accession>A0A8S1Q0Z2</accession>
<feature type="transmembrane region" description="Helical" evidence="1">
    <location>
        <begin position="131"/>
        <end position="149"/>
    </location>
</feature>
<comment type="caution">
    <text evidence="2">The sequence shown here is derived from an EMBL/GenBank/DDBJ whole genome shotgun (WGS) entry which is preliminary data.</text>
</comment>
<dbReference type="AlphaFoldDB" id="A0A8S1Q0Z2"/>
<gene>
    <name evidence="2" type="ORF">PPRIM_AZ9-3.1.T1370105</name>
</gene>
<reference evidence="2" key="1">
    <citation type="submission" date="2021-01" db="EMBL/GenBank/DDBJ databases">
        <authorList>
            <consortium name="Genoscope - CEA"/>
            <person name="William W."/>
        </authorList>
    </citation>
    <scope>NUCLEOTIDE SEQUENCE</scope>
</reference>
<name>A0A8S1Q0Z2_PARPR</name>
<evidence type="ECO:0000313" key="2">
    <source>
        <dbReference type="EMBL" id="CAD8108528.1"/>
    </source>
</evidence>
<evidence type="ECO:0000313" key="3">
    <source>
        <dbReference type="Proteomes" id="UP000688137"/>
    </source>
</evidence>
<dbReference type="Proteomes" id="UP000688137">
    <property type="component" value="Unassembled WGS sequence"/>
</dbReference>
<evidence type="ECO:0000256" key="1">
    <source>
        <dbReference type="SAM" id="Phobius"/>
    </source>
</evidence>
<keyword evidence="1" id="KW-0472">Membrane</keyword>
<evidence type="ECO:0008006" key="4">
    <source>
        <dbReference type="Google" id="ProtNLM"/>
    </source>
</evidence>
<sequence length="152" mass="17642">MLLFILYPIYAKLQISVLDIKMVIIQQSVYSFKQLIIKNTDEFINQQLTNKLHNQYLQHIKLFIKNNIVYGLISDIISHVYGTPYSQPGGAFPIQSIVIGSFIDVFLSLNHVCFDGGYVKRTQFLQLQDQIFQKIMILLFHVMGVLLILKYI</sequence>
<organism evidence="2 3">
    <name type="scientific">Paramecium primaurelia</name>
    <dbReference type="NCBI Taxonomy" id="5886"/>
    <lineage>
        <taxon>Eukaryota</taxon>
        <taxon>Sar</taxon>
        <taxon>Alveolata</taxon>
        <taxon>Ciliophora</taxon>
        <taxon>Intramacronucleata</taxon>
        <taxon>Oligohymenophorea</taxon>
        <taxon>Peniculida</taxon>
        <taxon>Parameciidae</taxon>
        <taxon>Paramecium</taxon>
    </lineage>
</organism>
<keyword evidence="1" id="KW-0812">Transmembrane</keyword>
<protein>
    <recommendedName>
        <fullName evidence="4">Transmembrane protein</fullName>
    </recommendedName>
</protein>
<proteinExistence type="predicted"/>
<dbReference type="EMBL" id="CAJJDM010000140">
    <property type="protein sequence ID" value="CAD8108528.1"/>
    <property type="molecule type" value="Genomic_DNA"/>
</dbReference>
<keyword evidence="3" id="KW-1185">Reference proteome</keyword>